<keyword evidence="7 9" id="KW-0472">Membrane</keyword>
<gene>
    <name evidence="11" type="ORF">SAMN05421538_103292</name>
</gene>
<evidence type="ECO:0000313" key="12">
    <source>
        <dbReference type="Proteomes" id="UP000199344"/>
    </source>
</evidence>
<dbReference type="AlphaFoldDB" id="A0A1G6ZL80"/>
<keyword evidence="12" id="KW-1185">Reference proteome</keyword>
<evidence type="ECO:0000256" key="1">
    <source>
        <dbReference type="ARBA" id="ARBA00004429"/>
    </source>
</evidence>
<dbReference type="EMBL" id="FNAH01000003">
    <property type="protein sequence ID" value="SDE03173.1"/>
    <property type="molecule type" value="Genomic_DNA"/>
</dbReference>
<feature type="transmembrane region" description="Helical" evidence="9">
    <location>
        <begin position="65"/>
        <end position="84"/>
    </location>
</feature>
<dbReference type="GO" id="GO:0015740">
    <property type="term" value="P:C4-dicarboxylate transport"/>
    <property type="evidence" value="ECO:0007669"/>
    <property type="project" value="TreeGrafter"/>
</dbReference>
<evidence type="ECO:0000259" key="10">
    <source>
        <dbReference type="Pfam" id="PF04290"/>
    </source>
</evidence>
<comment type="similarity">
    <text evidence="8 9">Belongs to the TRAP transporter small permease family.</text>
</comment>
<feature type="transmembrane region" description="Helical" evidence="9">
    <location>
        <begin position="148"/>
        <end position="170"/>
    </location>
</feature>
<evidence type="ECO:0000256" key="7">
    <source>
        <dbReference type="ARBA" id="ARBA00023136"/>
    </source>
</evidence>
<evidence type="ECO:0000256" key="2">
    <source>
        <dbReference type="ARBA" id="ARBA00022448"/>
    </source>
</evidence>
<dbReference type="Pfam" id="PF04290">
    <property type="entry name" value="DctQ"/>
    <property type="match status" value="1"/>
</dbReference>
<evidence type="ECO:0000256" key="3">
    <source>
        <dbReference type="ARBA" id="ARBA00022475"/>
    </source>
</evidence>
<proteinExistence type="inferred from homology"/>
<dbReference type="GO" id="GO:0005886">
    <property type="term" value="C:plasma membrane"/>
    <property type="evidence" value="ECO:0007669"/>
    <property type="project" value="UniProtKB-SubCell"/>
</dbReference>
<comment type="subunit">
    <text evidence="9">The complex comprises the extracytoplasmic solute receptor protein and the two transmembrane proteins.</text>
</comment>
<evidence type="ECO:0000256" key="8">
    <source>
        <dbReference type="ARBA" id="ARBA00038436"/>
    </source>
</evidence>
<protein>
    <recommendedName>
        <fullName evidence="9">TRAP transporter small permease protein</fullName>
    </recommendedName>
</protein>
<accession>A0A1G6ZL80</accession>
<dbReference type="RefSeq" id="WP_090522500.1">
    <property type="nucleotide sequence ID" value="NZ_FNAH01000003.1"/>
</dbReference>
<evidence type="ECO:0000256" key="4">
    <source>
        <dbReference type="ARBA" id="ARBA00022519"/>
    </source>
</evidence>
<dbReference type="InterPro" id="IPR055348">
    <property type="entry name" value="DctQ"/>
</dbReference>
<organism evidence="11 12">
    <name type="scientific">Paracoccus isoporae</name>
    <dbReference type="NCBI Taxonomy" id="591205"/>
    <lineage>
        <taxon>Bacteria</taxon>
        <taxon>Pseudomonadati</taxon>
        <taxon>Pseudomonadota</taxon>
        <taxon>Alphaproteobacteria</taxon>
        <taxon>Rhodobacterales</taxon>
        <taxon>Paracoccaceae</taxon>
        <taxon>Paracoccus</taxon>
    </lineage>
</organism>
<dbReference type="PANTHER" id="PTHR35011">
    <property type="entry name" value="2,3-DIKETO-L-GULONATE TRAP TRANSPORTER SMALL PERMEASE PROTEIN YIAM"/>
    <property type="match status" value="1"/>
</dbReference>
<keyword evidence="6 9" id="KW-1133">Transmembrane helix</keyword>
<comment type="function">
    <text evidence="9">Part of the tripartite ATP-independent periplasmic (TRAP) transport system.</text>
</comment>
<evidence type="ECO:0000256" key="6">
    <source>
        <dbReference type="ARBA" id="ARBA00022989"/>
    </source>
</evidence>
<keyword evidence="2 9" id="KW-0813">Transport</keyword>
<comment type="subcellular location">
    <subcellularLocation>
        <location evidence="1 9">Cell inner membrane</location>
        <topology evidence="1 9">Multi-pass membrane protein</topology>
    </subcellularLocation>
</comment>
<dbReference type="STRING" id="591205.SAMN05421538_103292"/>
<dbReference type="PANTHER" id="PTHR35011:SF2">
    <property type="entry name" value="2,3-DIKETO-L-GULONATE TRAP TRANSPORTER SMALL PERMEASE PROTEIN YIAM"/>
    <property type="match status" value="1"/>
</dbReference>
<feature type="transmembrane region" description="Helical" evidence="9">
    <location>
        <begin position="31"/>
        <end position="53"/>
    </location>
</feature>
<sequence length="183" mass="19103">MTDSGAGVETMAGQGARTQGMLRCADRIGDVLVVVSTACLAGIALLTVLDVILRNTVGVPVPGMIDITQLAMMYTVFPCIAYAFSRRAHVAVTVLSDMMPASVARVLAMLGWLAGAVVCGVLSVAVWGQARLIWAYGDVSQNMRIPMIFYWVPIVTGLALSVLAAASAIFAETGDPDPGGADR</sequence>
<evidence type="ECO:0000313" key="11">
    <source>
        <dbReference type="EMBL" id="SDE03173.1"/>
    </source>
</evidence>
<dbReference type="InterPro" id="IPR007387">
    <property type="entry name" value="TRAP_DctQ"/>
</dbReference>
<keyword evidence="4 9" id="KW-0997">Cell inner membrane</keyword>
<keyword evidence="3" id="KW-1003">Cell membrane</keyword>
<dbReference type="OrthoDB" id="7363060at2"/>
<keyword evidence="5 9" id="KW-0812">Transmembrane</keyword>
<reference evidence="11 12" key="1">
    <citation type="submission" date="2016-10" db="EMBL/GenBank/DDBJ databases">
        <authorList>
            <person name="de Groot N.N."/>
        </authorList>
    </citation>
    <scope>NUCLEOTIDE SEQUENCE [LARGE SCALE GENOMIC DNA]</scope>
    <source>
        <strain evidence="11 12">DSM 22220</strain>
    </source>
</reference>
<evidence type="ECO:0000256" key="5">
    <source>
        <dbReference type="ARBA" id="ARBA00022692"/>
    </source>
</evidence>
<evidence type="ECO:0000256" key="9">
    <source>
        <dbReference type="RuleBase" id="RU369079"/>
    </source>
</evidence>
<dbReference type="Proteomes" id="UP000199344">
    <property type="component" value="Unassembled WGS sequence"/>
</dbReference>
<feature type="transmembrane region" description="Helical" evidence="9">
    <location>
        <begin position="104"/>
        <end position="127"/>
    </location>
</feature>
<feature type="domain" description="Tripartite ATP-independent periplasmic transporters DctQ component" evidence="10">
    <location>
        <begin position="43"/>
        <end position="170"/>
    </location>
</feature>
<dbReference type="GO" id="GO:0022857">
    <property type="term" value="F:transmembrane transporter activity"/>
    <property type="evidence" value="ECO:0007669"/>
    <property type="project" value="UniProtKB-UniRule"/>
</dbReference>
<name>A0A1G6ZL80_9RHOB</name>